<sequence>MCLAIYLFVICSVTTSGYIVRNEQPSQTRLRSFPEDFFFGAATSAYQIEGGWNEGGKGWSMWDHLVRTAPDAILDRSNGDVAADSYHLYKEDEFRAVQGGQIGITLDSEIAMPLNPNSEVDIQAAQDYMDFHLGQYADPILSAPGNYPPRFIQLISEASTRQGLNESRLKTFSQEEIDTIKGTSDFLGINHYSSSYVYRNQSVTNMHSVPSALDDAQVGTYKDPSWPVSPYGWVATYGEGLHKLLVYIKNTYNNPIVYITENGYSTASGRNDTGRSHYYREYLNGILDAIDDGVNIKGYCAWSLIDNFEWSFGYSVRFGIYEVDENDPQKKRKAKHSALVYKEIIRSRVIDASYDPDPYASDGSLVVKSSFIMLIAIGIFNIVL</sequence>
<evidence type="ECO:0000256" key="4">
    <source>
        <dbReference type="RuleBase" id="RU003690"/>
    </source>
</evidence>
<dbReference type="AlphaFoldDB" id="A0AAV1IY63"/>
<dbReference type="InterPro" id="IPR001360">
    <property type="entry name" value="Glyco_hydro_1"/>
</dbReference>
<reference evidence="6 7" key="1">
    <citation type="submission" date="2023-11" db="EMBL/GenBank/DDBJ databases">
        <authorList>
            <person name="Okamura Y."/>
        </authorList>
    </citation>
    <scope>NUCLEOTIDE SEQUENCE [LARGE SCALE GENOMIC DNA]</scope>
</reference>
<dbReference type="Pfam" id="PF00232">
    <property type="entry name" value="Glyco_hydro_1"/>
    <property type="match status" value="2"/>
</dbReference>
<evidence type="ECO:0000256" key="3">
    <source>
        <dbReference type="ARBA" id="ARBA00023295"/>
    </source>
</evidence>
<evidence type="ECO:0000256" key="5">
    <source>
        <dbReference type="SAM" id="SignalP"/>
    </source>
</evidence>
<organism evidence="6 7">
    <name type="scientific">Leptosia nina</name>
    <dbReference type="NCBI Taxonomy" id="320188"/>
    <lineage>
        <taxon>Eukaryota</taxon>
        <taxon>Metazoa</taxon>
        <taxon>Ecdysozoa</taxon>
        <taxon>Arthropoda</taxon>
        <taxon>Hexapoda</taxon>
        <taxon>Insecta</taxon>
        <taxon>Pterygota</taxon>
        <taxon>Neoptera</taxon>
        <taxon>Endopterygota</taxon>
        <taxon>Lepidoptera</taxon>
        <taxon>Glossata</taxon>
        <taxon>Ditrysia</taxon>
        <taxon>Papilionoidea</taxon>
        <taxon>Pieridae</taxon>
        <taxon>Pierinae</taxon>
        <taxon>Leptosia</taxon>
    </lineage>
</organism>
<comment type="caution">
    <text evidence="6">The sequence shown here is derived from an EMBL/GenBank/DDBJ whole genome shotgun (WGS) entry which is preliminary data.</text>
</comment>
<evidence type="ECO:0000313" key="6">
    <source>
        <dbReference type="EMBL" id="CAK1541083.1"/>
    </source>
</evidence>
<evidence type="ECO:0000256" key="2">
    <source>
        <dbReference type="ARBA" id="ARBA00022801"/>
    </source>
</evidence>
<dbReference type="Proteomes" id="UP001497472">
    <property type="component" value="Unassembled WGS sequence"/>
</dbReference>
<dbReference type="EMBL" id="CAVLEF010000002">
    <property type="protein sequence ID" value="CAK1541083.1"/>
    <property type="molecule type" value="Genomic_DNA"/>
</dbReference>
<proteinExistence type="inferred from homology"/>
<keyword evidence="5" id="KW-0732">Signal</keyword>
<dbReference type="SUPFAM" id="SSF51445">
    <property type="entry name" value="(Trans)glycosidases"/>
    <property type="match status" value="1"/>
</dbReference>
<dbReference type="PROSITE" id="PS00653">
    <property type="entry name" value="GLYCOSYL_HYDROL_F1_2"/>
    <property type="match status" value="1"/>
</dbReference>
<name>A0AAV1IY63_9NEOP</name>
<keyword evidence="3" id="KW-0326">Glycosidase</keyword>
<gene>
    <name evidence="6" type="ORF">LNINA_LOCUS1095</name>
</gene>
<dbReference type="PRINTS" id="PR00131">
    <property type="entry name" value="GLHYDRLASE1"/>
</dbReference>
<feature type="signal peptide" evidence="5">
    <location>
        <begin position="1"/>
        <end position="17"/>
    </location>
</feature>
<dbReference type="Gene3D" id="3.20.20.80">
    <property type="entry name" value="Glycosidases"/>
    <property type="match status" value="2"/>
</dbReference>
<dbReference type="PANTHER" id="PTHR10353:SF36">
    <property type="entry name" value="LP05116P"/>
    <property type="match status" value="1"/>
</dbReference>
<keyword evidence="7" id="KW-1185">Reference proteome</keyword>
<evidence type="ECO:0008006" key="8">
    <source>
        <dbReference type="Google" id="ProtNLM"/>
    </source>
</evidence>
<comment type="similarity">
    <text evidence="1 4">Belongs to the glycosyl hydrolase 1 family.</text>
</comment>
<evidence type="ECO:0000313" key="7">
    <source>
        <dbReference type="Proteomes" id="UP001497472"/>
    </source>
</evidence>
<dbReference type="PANTHER" id="PTHR10353">
    <property type="entry name" value="GLYCOSYL HYDROLASE"/>
    <property type="match status" value="1"/>
</dbReference>
<protein>
    <recommendedName>
        <fullName evidence="8">Beta-glucosidase</fullName>
    </recommendedName>
</protein>
<keyword evidence="2" id="KW-0378">Hydrolase</keyword>
<dbReference type="InterPro" id="IPR017853">
    <property type="entry name" value="GH"/>
</dbReference>
<accession>A0AAV1IY63</accession>
<dbReference type="GO" id="GO:0005975">
    <property type="term" value="P:carbohydrate metabolic process"/>
    <property type="evidence" value="ECO:0007669"/>
    <property type="project" value="InterPro"/>
</dbReference>
<dbReference type="InterPro" id="IPR033132">
    <property type="entry name" value="GH_1_N_CS"/>
</dbReference>
<dbReference type="GO" id="GO:0008422">
    <property type="term" value="F:beta-glucosidase activity"/>
    <property type="evidence" value="ECO:0007669"/>
    <property type="project" value="TreeGrafter"/>
</dbReference>
<feature type="chain" id="PRO_5043796650" description="Beta-glucosidase" evidence="5">
    <location>
        <begin position="18"/>
        <end position="384"/>
    </location>
</feature>
<evidence type="ECO:0000256" key="1">
    <source>
        <dbReference type="ARBA" id="ARBA00010838"/>
    </source>
</evidence>